<protein>
    <recommendedName>
        <fullName evidence="4">Bola-like protein</fullName>
    </recommendedName>
</protein>
<name>A0A1E4THE9_9ASCO</name>
<dbReference type="OrthoDB" id="4983at2759"/>
<keyword evidence="3" id="KW-1185">Reference proteome</keyword>
<reference evidence="3" key="1">
    <citation type="submission" date="2016-02" db="EMBL/GenBank/DDBJ databases">
        <title>Comparative genomics of biotechnologically important yeasts.</title>
        <authorList>
            <consortium name="DOE Joint Genome Institute"/>
            <person name="Riley R."/>
            <person name="Haridas S."/>
            <person name="Wolfe K.H."/>
            <person name="Lopes M.R."/>
            <person name="Hittinger C.T."/>
            <person name="Goker M."/>
            <person name="Salamov A."/>
            <person name="Wisecaver J."/>
            <person name="Long T.M."/>
            <person name="Aerts A.L."/>
            <person name="Barry K."/>
            <person name="Choi C."/>
            <person name="Clum A."/>
            <person name="Coughlan A.Y."/>
            <person name="Deshpande S."/>
            <person name="Douglass A.P."/>
            <person name="Hanson S.J."/>
            <person name="Klenk H.-P."/>
            <person name="Labutti K."/>
            <person name="Lapidus A."/>
            <person name="Lindquist E."/>
            <person name="Lipzen A."/>
            <person name="Meier-Kolthoff J.P."/>
            <person name="Ohm R.A."/>
            <person name="Otillar R.P."/>
            <person name="Pangilinan J."/>
            <person name="Peng Y."/>
            <person name="Rokas A."/>
            <person name="Rosa C.A."/>
            <person name="Scheuner C."/>
            <person name="Sibirny A.A."/>
            <person name="Slot J.C."/>
            <person name="Stielow J.B."/>
            <person name="Sun H."/>
            <person name="Kurtzman C.P."/>
            <person name="Blackwell M."/>
            <person name="Jeffries T.W."/>
            <person name="Grigoriev I.V."/>
        </authorList>
    </citation>
    <scope>NUCLEOTIDE SEQUENCE [LARGE SCALE GENOMIC DNA]</scope>
    <source>
        <strain evidence="3">NRRL Y-17796</strain>
    </source>
</reference>
<comment type="similarity">
    <text evidence="1">Belongs to the BolA/IbaG family.</text>
</comment>
<sequence>MEISETELSSIITERLQATHVQVTDMSGGCGQAFQVIIVSPLFHKKPLLMRHRMVNKALSEEIASIHAFTQKDYTPEEWAKASTSS</sequence>
<dbReference type="InterPro" id="IPR045115">
    <property type="entry name" value="BOL2"/>
</dbReference>
<dbReference type="GO" id="GO:0006879">
    <property type="term" value="P:intracellular iron ion homeostasis"/>
    <property type="evidence" value="ECO:0007669"/>
    <property type="project" value="EnsemblFungi"/>
</dbReference>
<dbReference type="PANTHER" id="PTHR12735:SF27">
    <property type="entry name" value="BOLA-LIKE PROTEIN 2"/>
    <property type="match status" value="1"/>
</dbReference>
<evidence type="ECO:0000256" key="1">
    <source>
        <dbReference type="RuleBase" id="RU003860"/>
    </source>
</evidence>
<evidence type="ECO:0008006" key="4">
    <source>
        <dbReference type="Google" id="ProtNLM"/>
    </source>
</evidence>
<gene>
    <name evidence="2" type="ORF">CANCADRAFT_25336</name>
</gene>
<dbReference type="GO" id="GO:0051604">
    <property type="term" value="P:protein maturation"/>
    <property type="evidence" value="ECO:0007669"/>
    <property type="project" value="InterPro"/>
</dbReference>
<dbReference type="GO" id="GO:0051537">
    <property type="term" value="F:2 iron, 2 sulfur cluster binding"/>
    <property type="evidence" value="ECO:0007669"/>
    <property type="project" value="EnsemblFungi"/>
</dbReference>
<dbReference type="Proteomes" id="UP000095023">
    <property type="component" value="Unassembled WGS sequence"/>
</dbReference>
<dbReference type="GO" id="GO:0005634">
    <property type="term" value="C:nucleus"/>
    <property type="evidence" value="ECO:0007669"/>
    <property type="project" value="EnsemblFungi"/>
</dbReference>
<dbReference type="AlphaFoldDB" id="A0A1E4THE9"/>
<organism evidence="2 3">
    <name type="scientific">Tortispora caseinolytica NRRL Y-17796</name>
    <dbReference type="NCBI Taxonomy" id="767744"/>
    <lineage>
        <taxon>Eukaryota</taxon>
        <taxon>Fungi</taxon>
        <taxon>Dikarya</taxon>
        <taxon>Ascomycota</taxon>
        <taxon>Saccharomycotina</taxon>
        <taxon>Trigonopsidomycetes</taxon>
        <taxon>Trigonopsidales</taxon>
        <taxon>Trigonopsidaceae</taxon>
        <taxon>Tortispora</taxon>
    </lineage>
</organism>
<evidence type="ECO:0000313" key="2">
    <source>
        <dbReference type="EMBL" id="ODV91184.1"/>
    </source>
</evidence>
<dbReference type="EMBL" id="KV453842">
    <property type="protein sequence ID" value="ODV91184.1"/>
    <property type="molecule type" value="Genomic_DNA"/>
</dbReference>
<proteinExistence type="inferred from homology"/>
<dbReference type="GO" id="GO:1990229">
    <property type="term" value="C:iron-sulfur cluster assembly complex"/>
    <property type="evidence" value="ECO:0007669"/>
    <property type="project" value="EnsemblFungi"/>
</dbReference>
<accession>A0A1E4THE9</accession>
<dbReference type="Gene3D" id="3.10.20.90">
    <property type="entry name" value="Phosphatidylinositol 3-kinase Catalytic Subunit, Chain A, domain 1"/>
    <property type="match status" value="1"/>
</dbReference>
<dbReference type="SUPFAM" id="SSF82657">
    <property type="entry name" value="BolA-like"/>
    <property type="match status" value="1"/>
</dbReference>
<dbReference type="PIRSF" id="PIRSF003113">
    <property type="entry name" value="BolA"/>
    <property type="match status" value="1"/>
</dbReference>
<dbReference type="InterPro" id="IPR036065">
    <property type="entry name" value="BolA-like_sf"/>
</dbReference>
<dbReference type="GO" id="GO:0071281">
    <property type="term" value="P:cellular response to iron ion"/>
    <property type="evidence" value="ECO:0007669"/>
    <property type="project" value="EnsemblFungi"/>
</dbReference>
<dbReference type="GO" id="GO:0000122">
    <property type="term" value="P:negative regulation of transcription by RNA polymerase II"/>
    <property type="evidence" value="ECO:0007669"/>
    <property type="project" value="EnsemblFungi"/>
</dbReference>
<dbReference type="Pfam" id="PF01722">
    <property type="entry name" value="BolA"/>
    <property type="match status" value="1"/>
</dbReference>
<dbReference type="GO" id="GO:0005829">
    <property type="term" value="C:cytosol"/>
    <property type="evidence" value="ECO:0007669"/>
    <property type="project" value="EnsemblFungi"/>
</dbReference>
<dbReference type="InterPro" id="IPR002634">
    <property type="entry name" value="BolA"/>
</dbReference>
<dbReference type="GO" id="GO:0045944">
    <property type="term" value="P:positive regulation of transcription by RNA polymerase II"/>
    <property type="evidence" value="ECO:0007669"/>
    <property type="project" value="EnsemblFungi"/>
</dbReference>
<dbReference type="PANTHER" id="PTHR12735">
    <property type="entry name" value="BOLA-LIKE PROTEIN-RELATED"/>
    <property type="match status" value="1"/>
</dbReference>
<evidence type="ECO:0000313" key="3">
    <source>
        <dbReference type="Proteomes" id="UP000095023"/>
    </source>
</evidence>